<dbReference type="Pfam" id="PF06155">
    <property type="entry name" value="GBBH-like_N"/>
    <property type="match status" value="1"/>
</dbReference>
<proteinExistence type="predicted"/>
<evidence type="ECO:0000256" key="2">
    <source>
        <dbReference type="ARBA" id="ARBA00023004"/>
    </source>
</evidence>
<protein>
    <recommendedName>
        <fullName evidence="3">Gamma-butyrobetaine hydroxylase-like N-terminal domain-containing protein</fullName>
    </recommendedName>
</protein>
<dbReference type="AlphaFoldDB" id="A0A381UM79"/>
<dbReference type="PANTHER" id="PTHR35303">
    <property type="entry name" value="OS02G0197800 PROTEIN"/>
    <property type="match status" value="1"/>
</dbReference>
<dbReference type="InterPro" id="IPR010376">
    <property type="entry name" value="GBBH-like_N"/>
</dbReference>
<evidence type="ECO:0000259" key="3">
    <source>
        <dbReference type="Pfam" id="PF06155"/>
    </source>
</evidence>
<reference evidence="4" key="1">
    <citation type="submission" date="2018-05" db="EMBL/GenBank/DDBJ databases">
        <authorList>
            <person name="Lanie J.A."/>
            <person name="Ng W.-L."/>
            <person name="Kazmierczak K.M."/>
            <person name="Andrzejewski T.M."/>
            <person name="Davidsen T.M."/>
            <person name="Wayne K.J."/>
            <person name="Tettelin H."/>
            <person name="Glass J.I."/>
            <person name="Rusch D."/>
            <person name="Podicherti R."/>
            <person name="Tsui H.-C.T."/>
            <person name="Winkler M.E."/>
        </authorList>
    </citation>
    <scope>NUCLEOTIDE SEQUENCE</scope>
</reference>
<sequence length="106" mass="11793">MATPAPKNITQVNETTLGISWSDGHESEYPVKILRENCPCANCIDEWSGKKLIVSGSIPDSIRPRNLKAVGLYALQFDWSDGHDTGLYTHELLRQLCQCSVCLTEN</sequence>
<dbReference type="GO" id="GO:0046872">
    <property type="term" value="F:metal ion binding"/>
    <property type="evidence" value="ECO:0007669"/>
    <property type="project" value="UniProtKB-KW"/>
</dbReference>
<evidence type="ECO:0000256" key="1">
    <source>
        <dbReference type="ARBA" id="ARBA00022723"/>
    </source>
</evidence>
<feature type="domain" description="Gamma-butyrobetaine hydroxylase-like N-terminal" evidence="3">
    <location>
        <begin position="12"/>
        <end position="94"/>
    </location>
</feature>
<evidence type="ECO:0000313" key="4">
    <source>
        <dbReference type="EMBL" id="SVA27913.1"/>
    </source>
</evidence>
<dbReference type="EMBL" id="UINC01006504">
    <property type="protein sequence ID" value="SVA27913.1"/>
    <property type="molecule type" value="Genomic_DNA"/>
</dbReference>
<gene>
    <name evidence="4" type="ORF">METZ01_LOCUS80767</name>
</gene>
<dbReference type="InterPro" id="IPR038492">
    <property type="entry name" value="GBBH-like_N_sf"/>
</dbReference>
<keyword evidence="1" id="KW-0479">Metal-binding</keyword>
<dbReference type="Gene3D" id="3.30.2020.30">
    <property type="match status" value="1"/>
</dbReference>
<name>A0A381UM79_9ZZZZ</name>
<accession>A0A381UM79</accession>
<organism evidence="4">
    <name type="scientific">marine metagenome</name>
    <dbReference type="NCBI Taxonomy" id="408172"/>
    <lineage>
        <taxon>unclassified sequences</taxon>
        <taxon>metagenomes</taxon>
        <taxon>ecological metagenomes</taxon>
    </lineage>
</organism>
<keyword evidence="2" id="KW-0408">Iron</keyword>